<organism evidence="1 2">
    <name type="scientific">Miscanthus lutarioriparius</name>
    <dbReference type="NCBI Taxonomy" id="422564"/>
    <lineage>
        <taxon>Eukaryota</taxon>
        <taxon>Viridiplantae</taxon>
        <taxon>Streptophyta</taxon>
        <taxon>Embryophyta</taxon>
        <taxon>Tracheophyta</taxon>
        <taxon>Spermatophyta</taxon>
        <taxon>Magnoliopsida</taxon>
        <taxon>Liliopsida</taxon>
        <taxon>Poales</taxon>
        <taxon>Poaceae</taxon>
        <taxon>PACMAD clade</taxon>
        <taxon>Panicoideae</taxon>
        <taxon>Andropogonodae</taxon>
        <taxon>Andropogoneae</taxon>
        <taxon>Saccharinae</taxon>
        <taxon>Miscanthus</taxon>
    </lineage>
</organism>
<accession>A0A811NE37</accession>
<gene>
    <name evidence="1" type="ORF">NCGR_LOCUS14201</name>
</gene>
<comment type="caution">
    <text evidence="1">The sequence shown here is derived from an EMBL/GenBank/DDBJ whole genome shotgun (WGS) entry which is preliminary data.</text>
</comment>
<sequence length="356" mass="40420">MPYFDRAERLILRLGYLGLVLPPSGVFTKLNMLDLAYVQFPGACDIGDAFSSARCPSLRQLRLVDTHGVSNLAICSESLLRQPVVDIVAPVMEMIKWIDRYDPISVQLGQMAHLQRLATLCFELPDHQYNWGSLMLSQCFQKIPDLYISICDPRKMVNYHYLMEALTLPPVEDLWLRLVTIGHAVVSCIFHFLKIFTSIRRLFLQIHENIPIVEKLSYLMSMVLIRNNLLVRRVVFVISRKTEELCLNSLEELDICGFSVADCDFAFVKRLLGWTPVLKTVTINFDPSATLDEDLCKELLALSGPDTCMKIYLYCDGTKVMYTPELALASVLRARYTGLSVCVALKSCAIKVIRHS</sequence>
<reference evidence="1" key="1">
    <citation type="submission" date="2020-10" db="EMBL/GenBank/DDBJ databases">
        <authorList>
            <person name="Han B."/>
            <person name="Lu T."/>
            <person name="Zhao Q."/>
            <person name="Huang X."/>
            <person name="Zhao Y."/>
        </authorList>
    </citation>
    <scope>NUCLEOTIDE SEQUENCE</scope>
</reference>
<name>A0A811NE37_9POAL</name>
<evidence type="ECO:0000313" key="2">
    <source>
        <dbReference type="Proteomes" id="UP000604825"/>
    </source>
</evidence>
<dbReference type="EMBL" id="CAJGYO010000003">
    <property type="protein sequence ID" value="CAD6220774.1"/>
    <property type="molecule type" value="Genomic_DNA"/>
</dbReference>
<evidence type="ECO:0000313" key="1">
    <source>
        <dbReference type="EMBL" id="CAD6220774.1"/>
    </source>
</evidence>
<dbReference type="OrthoDB" id="694325at2759"/>
<dbReference type="Proteomes" id="UP000604825">
    <property type="component" value="Unassembled WGS sequence"/>
</dbReference>
<dbReference type="PANTHER" id="PTHR34709:SF52">
    <property type="entry name" value="OS07G0548100 PROTEIN"/>
    <property type="match status" value="1"/>
</dbReference>
<dbReference type="InterPro" id="IPR055312">
    <property type="entry name" value="FBL15-like"/>
</dbReference>
<dbReference type="SUPFAM" id="SSF52047">
    <property type="entry name" value="RNI-like"/>
    <property type="match status" value="1"/>
</dbReference>
<proteinExistence type="predicted"/>
<dbReference type="AlphaFoldDB" id="A0A811NE37"/>
<dbReference type="PANTHER" id="PTHR34709">
    <property type="entry name" value="OS10G0396666 PROTEIN"/>
    <property type="match status" value="1"/>
</dbReference>
<keyword evidence="2" id="KW-1185">Reference proteome</keyword>
<protein>
    <submittedName>
        <fullName evidence="1">Uncharacterized protein</fullName>
    </submittedName>
</protein>